<organism evidence="1 2">
    <name type="scientific">Melastoma candidum</name>
    <dbReference type="NCBI Taxonomy" id="119954"/>
    <lineage>
        <taxon>Eukaryota</taxon>
        <taxon>Viridiplantae</taxon>
        <taxon>Streptophyta</taxon>
        <taxon>Embryophyta</taxon>
        <taxon>Tracheophyta</taxon>
        <taxon>Spermatophyta</taxon>
        <taxon>Magnoliopsida</taxon>
        <taxon>eudicotyledons</taxon>
        <taxon>Gunneridae</taxon>
        <taxon>Pentapetalae</taxon>
        <taxon>rosids</taxon>
        <taxon>malvids</taxon>
        <taxon>Myrtales</taxon>
        <taxon>Melastomataceae</taxon>
        <taxon>Melastomatoideae</taxon>
        <taxon>Melastomateae</taxon>
        <taxon>Melastoma</taxon>
    </lineage>
</organism>
<evidence type="ECO:0000313" key="2">
    <source>
        <dbReference type="Proteomes" id="UP001057402"/>
    </source>
</evidence>
<name>A0ACB9RXL4_9MYRT</name>
<sequence length="424" mass="46862">MGHIHANNDPIKNDRHGLNGDDGNDPADRNEHAGTSGGGGAGAGAGALTVIEQKPSSSSSIIRKLRSPSTSRKGKSSSSSTSSYLCGLACFGTPPTFSSVGGEENGMASLRVPDIVPSPADDCQKLRKAFEGWGTDEKAVIWILGHRNSSQRKKIREAYQQLYNKSLIADLYSELSGDFRKAIIWWTYDPPERDARLAKEALQTRKKGIKHLLPIIEIACASVPQHLIAVRQEYCSLHDCSMEEDIPESLSFPVRKFLVGMVSCFRYDKELVDSELAKSEAALLHEAIEKKQLYHDHVLWILTTRNFSQLRATFAVYKQDYGTSIDEDIRKCGNGDLESLLKVLVCCIDTPEKHFAEVIRIAIVGLGTDEDSLSRAIVTRAEVDMKKVREEYSNMYRVSLDSDVIGDTSGDYKNFLLTLLGSKT</sequence>
<protein>
    <submittedName>
        <fullName evidence="1">Uncharacterized protein</fullName>
    </submittedName>
</protein>
<comment type="caution">
    <text evidence="1">The sequence shown here is derived from an EMBL/GenBank/DDBJ whole genome shotgun (WGS) entry which is preliminary data.</text>
</comment>
<gene>
    <name evidence="1" type="ORF">MLD38_008849</name>
</gene>
<accession>A0ACB9RXL4</accession>
<evidence type="ECO:0000313" key="1">
    <source>
        <dbReference type="EMBL" id="KAI4382961.1"/>
    </source>
</evidence>
<reference evidence="2" key="1">
    <citation type="journal article" date="2023" name="Front. Plant Sci.">
        <title>Chromosomal-level genome assembly of Melastoma candidum provides insights into trichome evolution.</title>
        <authorList>
            <person name="Zhong Y."/>
            <person name="Wu W."/>
            <person name="Sun C."/>
            <person name="Zou P."/>
            <person name="Liu Y."/>
            <person name="Dai S."/>
            <person name="Zhou R."/>
        </authorList>
    </citation>
    <scope>NUCLEOTIDE SEQUENCE [LARGE SCALE GENOMIC DNA]</scope>
</reference>
<keyword evidence="2" id="KW-1185">Reference proteome</keyword>
<proteinExistence type="predicted"/>
<dbReference type="Proteomes" id="UP001057402">
    <property type="component" value="Chromosome 3"/>
</dbReference>
<dbReference type="EMBL" id="CM042882">
    <property type="protein sequence ID" value="KAI4382961.1"/>
    <property type="molecule type" value="Genomic_DNA"/>
</dbReference>